<proteinExistence type="predicted"/>
<dbReference type="GeneID" id="30015165"/>
<keyword evidence="3" id="KW-1185">Reference proteome</keyword>
<sequence>MDSSTKKLDTSKSNWAAATEQSAAQDSRRETWKNHEASGGQTESKDGKTATAKDNGRKPPKDDEEPESPRIFT</sequence>
<dbReference type="RefSeq" id="XP_018687916.1">
    <property type="nucleotide sequence ID" value="XM_018842503.1"/>
</dbReference>
<feature type="compositionally biased region" description="Basic and acidic residues" evidence="1">
    <location>
        <begin position="1"/>
        <end position="10"/>
    </location>
</feature>
<feature type="compositionally biased region" description="Polar residues" evidence="1">
    <location>
        <begin position="14"/>
        <end position="25"/>
    </location>
</feature>
<evidence type="ECO:0000256" key="1">
    <source>
        <dbReference type="SAM" id="MobiDB-lite"/>
    </source>
</evidence>
<feature type="compositionally biased region" description="Basic and acidic residues" evidence="1">
    <location>
        <begin position="26"/>
        <end position="36"/>
    </location>
</feature>
<organism evidence="2 3">
    <name type="scientific">Fonsecaea erecta</name>
    <dbReference type="NCBI Taxonomy" id="1367422"/>
    <lineage>
        <taxon>Eukaryota</taxon>
        <taxon>Fungi</taxon>
        <taxon>Dikarya</taxon>
        <taxon>Ascomycota</taxon>
        <taxon>Pezizomycotina</taxon>
        <taxon>Eurotiomycetes</taxon>
        <taxon>Chaetothyriomycetidae</taxon>
        <taxon>Chaetothyriales</taxon>
        <taxon>Herpotrichiellaceae</taxon>
        <taxon>Fonsecaea</taxon>
    </lineage>
</organism>
<evidence type="ECO:0000313" key="2">
    <source>
        <dbReference type="EMBL" id="OAP54549.1"/>
    </source>
</evidence>
<protein>
    <submittedName>
        <fullName evidence="2">Uncharacterized protein</fullName>
    </submittedName>
</protein>
<dbReference type="AlphaFoldDB" id="A0A178Z486"/>
<feature type="region of interest" description="Disordered" evidence="1">
    <location>
        <begin position="1"/>
        <end position="73"/>
    </location>
</feature>
<dbReference type="Proteomes" id="UP000078343">
    <property type="component" value="Unassembled WGS sequence"/>
</dbReference>
<gene>
    <name evidence="2" type="ORF">AYL99_10997</name>
</gene>
<dbReference type="EMBL" id="LVYI01000013">
    <property type="protein sequence ID" value="OAP54549.1"/>
    <property type="molecule type" value="Genomic_DNA"/>
</dbReference>
<comment type="caution">
    <text evidence="2">The sequence shown here is derived from an EMBL/GenBank/DDBJ whole genome shotgun (WGS) entry which is preliminary data.</text>
</comment>
<name>A0A178Z486_9EURO</name>
<evidence type="ECO:0000313" key="3">
    <source>
        <dbReference type="Proteomes" id="UP000078343"/>
    </source>
</evidence>
<accession>A0A178Z486</accession>
<reference evidence="2 3" key="1">
    <citation type="submission" date="2016-04" db="EMBL/GenBank/DDBJ databases">
        <title>Draft genome of Fonsecaea erecta CBS 125763.</title>
        <authorList>
            <person name="Weiss V.A."/>
            <person name="Vicente V.A."/>
            <person name="Raittz R.T."/>
            <person name="Moreno L.F."/>
            <person name="De Souza E.M."/>
            <person name="Pedrosa F.O."/>
            <person name="Steffens M.B."/>
            <person name="Faoro H."/>
            <person name="Tadra-Sfeir M.Z."/>
            <person name="Najafzadeh M.J."/>
            <person name="Felipe M.S."/>
            <person name="Teixeira M."/>
            <person name="Sun J."/>
            <person name="Xi L."/>
            <person name="Gomes R."/>
            <person name="De Azevedo C.M."/>
            <person name="Salgado C.G."/>
            <person name="Da Silva M.B."/>
            <person name="Nascimento M.F."/>
            <person name="Queiroz-Telles F."/>
            <person name="Attili D.S."/>
            <person name="Gorbushina A."/>
        </authorList>
    </citation>
    <scope>NUCLEOTIDE SEQUENCE [LARGE SCALE GENOMIC DNA]</scope>
    <source>
        <strain evidence="2 3">CBS 125763</strain>
    </source>
</reference>